<dbReference type="InterPro" id="IPR009057">
    <property type="entry name" value="Homeodomain-like_sf"/>
</dbReference>
<dbReference type="AlphaFoldDB" id="A0A679IJT7"/>
<dbReference type="Pfam" id="PF00440">
    <property type="entry name" value="TetR_N"/>
    <property type="match status" value="1"/>
</dbReference>
<name>A0A679IJT7_9HYPH</name>
<accession>A0A679IJT7</accession>
<dbReference type="GO" id="GO:0003677">
    <property type="term" value="F:DNA binding"/>
    <property type="evidence" value="ECO:0007669"/>
    <property type="project" value="UniProtKB-UniRule"/>
</dbReference>
<dbReference type="SUPFAM" id="SSF46689">
    <property type="entry name" value="Homeodomain-like"/>
    <property type="match status" value="1"/>
</dbReference>
<protein>
    <submittedName>
        <fullName evidence="6">Transcriptional regulator AcuR</fullName>
    </submittedName>
</protein>
<keyword evidence="1" id="KW-0805">Transcription regulation</keyword>
<gene>
    <name evidence="6" type="primary">acuR</name>
    <name evidence="6" type="ORF">MBUL_00574</name>
</gene>
<sequence>MRDTRAELLAQAEILVRGRGYSGFSYGDLAEAVSIRKASIHHHFRTKTDLALALVEAYDARYDAALAAIVAAESNAIARIEAYGRLYLTGVEDGLGCLCAVLAIERDTLPDTLRADIARFFDKHIAWLELVLTEGCADGSLRPGLDPVATARMVVATLEGALLLERLLAGSTGFRSTLASLCDSLRPPGTGSGNALSSGWGDTI</sequence>
<dbReference type="InterPro" id="IPR036271">
    <property type="entry name" value="Tet_transcr_reg_TetR-rel_C_sf"/>
</dbReference>
<dbReference type="PRINTS" id="PR00455">
    <property type="entry name" value="HTHTETR"/>
</dbReference>
<dbReference type="PANTHER" id="PTHR47506:SF1">
    <property type="entry name" value="HTH-TYPE TRANSCRIPTIONAL REGULATOR YJDC"/>
    <property type="match status" value="1"/>
</dbReference>
<evidence type="ECO:0000256" key="1">
    <source>
        <dbReference type="ARBA" id="ARBA00023015"/>
    </source>
</evidence>
<evidence type="ECO:0000259" key="5">
    <source>
        <dbReference type="PROSITE" id="PS50977"/>
    </source>
</evidence>
<evidence type="ECO:0000256" key="3">
    <source>
        <dbReference type="ARBA" id="ARBA00023163"/>
    </source>
</evidence>
<reference evidence="6" key="1">
    <citation type="submission" date="2019-12" db="EMBL/GenBank/DDBJ databases">
        <authorList>
            <person name="Cremers G."/>
        </authorList>
    </citation>
    <scope>NUCLEOTIDE SEQUENCE</scope>
    <source>
        <strain evidence="6">Mbul1</strain>
    </source>
</reference>
<feature type="domain" description="HTH tetR-type" evidence="5">
    <location>
        <begin position="2"/>
        <end position="62"/>
    </location>
</feature>
<dbReference type="Pfam" id="PF16925">
    <property type="entry name" value="TetR_C_13"/>
    <property type="match status" value="1"/>
</dbReference>
<organism evidence="6">
    <name type="scientific">Methylobacterium bullatum</name>
    <dbReference type="NCBI Taxonomy" id="570505"/>
    <lineage>
        <taxon>Bacteria</taxon>
        <taxon>Pseudomonadati</taxon>
        <taxon>Pseudomonadota</taxon>
        <taxon>Alphaproteobacteria</taxon>
        <taxon>Hyphomicrobiales</taxon>
        <taxon>Methylobacteriaceae</taxon>
        <taxon>Methylobacterium</taxon>
    </lineage>
</organism>
<dbReference type="SUPFAM" id="SSF48498">
    <property type="entry name" value="Tetracyclin repressor-like, C-terminal domain"/>
    <property type="match status" value="1"/>
</dbReference>
<evidence type="ECO:0000256" key="2">
    <source>
        <dbReference type="ARBA" id="ARBA00023125"/>
    </source>
</evidence>
<keyword evidence="3" id="KW-0804">Transcription</keyword>
<dbReference type="PROSITE" id="PS50977">
    <property type="entry name" value="HTH_TETR_2"/>
    <property type="match status" value="1"/>
</dbReference>
<keyword evidence="2 4" id="KW-0238">DNA-binding</keyword>
<dbReference type="Gene3D" id="1.10.357.10">
    <property type="entry name" value="Tetracycline Repressor, domain 2"/>
    <property type="match status" value="1"/>
</dbReference>
<dbReference type="PANTHER" id="PTHR47506">
    <property type="entry name" value="TRANSCRIPTIONAL REGULATORY PROTEIN"/>
    <property type="match status" value="1"/>
</dbReference>
<evidence type="ECO:0000256" key="4">
    <source>
        <dbReference type="PROSITE-ProRule" id="PRU00335"/>
    </source>
</evidence>
<dbReference type="InterPro" id="IPR001647">
    <property type="entry name" value="HTH_TetR"/>
</dbReference>
<dbReference type="InterPro" id="IPR011075">
    <property type="entry name" value="TetR_C"/>
</dbReference>
<dbReference type="EMBL" id="LR743504">
    <property type="protein sequence ID" value="CAA2100246.1"/>
    <property type="molecule type" value="Genomic_DNA"/>
</dbReference>
<proteinExistence type="predicted"/>
<evidence type="ECO:0000313" key="6">
    <source>
        <dbReference type="EMBL" id="CAA2100246.1"/>
    </source>
</evidence>
<feature type="DNA-binding region" description="H-T-H motif" evidence="4">
    <location>
        <begin position="25"/>
        <end position="44"/>
    </location>
</feature>